<organism evidence="2 3">
    <name type="scientific">Niastella yeongjuensis</name>
    <dbReference type="NCBI Taxonomy" id="354355"/>
    <lineage>
        <taxon>Bacteria</taxon>
        <taxon>Pseudomonadati</taxon>
        <taxon>Bacteroidota</taxon>
        <taxon>Chitinophagia</taxon>
        <taxon>Chitinophagales</taxon>
        <taxon>Chitinophagaceae</taxon>
        <taxon>Niastella</taxon>
    </lineage>
</organism>
<proteinExistence type="predicted"/>
<evidence type="ECO:0000313" key="2">
    <source>
        <dbReference type="EMBL" id="OQP51966.1"/>
    </source>
</evidence>
<dbReference type="EMBL" id="LVXG01000009">
    <property type="protein sequence ID" value="OQP51966.1"/>
    <property type="molecule type" value="Genomic_DNA"/>
</dbReference>
<dbReference type="Gene3D" id="1.10.287.110">
    <property type="entry name" value="DnaJ domain"/>
    <property type="match status" value="1"/>
</dbReference>
<evidence type="ECO:0000256" key="1">
    <source>
        <dbReference type="SAM" id="Coils"/>
    </source>
</evidence>
<dbReference type="InterPro" id="IPR036869">
    <property type="entry name" value="J_dom_sf"/>
</dbReference>
<keyword evidence="1" id="KW-0175">Coiled coil</keyword>
<gene>
    <name evidence="2" type="ORF">A4H97_25425</name>
</gene>
<evidence type="ECO:0000313" key="3">
    <source>
        <dbReference type="Proteomes" id="UP000192610"/>
    </source>
</evidence>
<dbReference type="Proteomes" id="UP000192610">
    <property type="component" value="Unassembled WGS sequence"/>
</dbReference>
<evidence type="ECO:0008006" key="4">
    <source>
        <dbReference type="Google" id="ProtNLM"/>
    </source>
</evidence>
<keyword evidence="3" id="KW-1185">Reference proteome</keyword>
<dbReference type="SUPFAM" id="SSF46565">
    <property type="entry name" value="Chaperone J-domain"/>
    <property type="match status" value="1"/>
</dbReference>
<name>A0A1V9F155_9BACT</name>
<reference evidence="3" key="1">
    <citation type="submission" date="2016-04" db="EMBL/GenBank/DDBJ databases">
        <authorList>
            <person name="Chen L."/>
            <person name="Zhuang W."/>
            <person name="Wang G."/>
        </authorList>
    </citation>
    <scope>NUCLEOTIDE SEQUENCE [LARGE SCALE GENOMIC DNA]</scope>
    <source>
        <strain evidence="3">17621</strain>
    </source>
</reference>
<comment type="caution">
    <text evidence="2">The sequence shown here is derived from an EMBL/GenBank/DDBJ whole genome shotgun (WGS) entry which is preliminary data.</text>
</comment>
<dbReference type="RefSeq" id="WP_081198148.1">
    <property type="nucleotide sequence ID" value="NZ_FOCZ01000013.1"/>
</dbReference>
<dbReference type="STRING" id="354355.SAMN05660816_05428"/>
<feature type="coiled-coil region" evidence="1">
    <location>
        <begin position="15"/>
        <end position="49"/>
    </location>
</feature>
<dbReference type="OrthoDB" id="114754at2"/>
<protein>
    <recommendedName>
        <fullName evidence="4">J domain-containing protein</fullName>
    </recommendedName>
</protein>
<sequence>MQNKPVYIKPGKIPLSKEQQNFNRFVKRIEKLKTQLLSETDKLEQLNRLYSVEVYPNVLEQAKLKIQLCHLLHNKRQEIKLSASQNKKLDDLLFDFLDDAFGVVEPDDATKDLYSKYSSSNYEEELLNQEQAMQEELRDMLYNRFGLKLDPSLLTGSPDFDKIEEELKKQWQQKESGKKAKPKTKKQLAKEELETQKAALKHKNIRSIYIALAKILHPDTEQNVTLKMEKEEMMKLVTVAYENKDLMQLLQLQIVWITKHDDHFNNLDATTLNAYIHLLIDQAKELEMELQMLYMNPAYSAIFSFGRQDLKSASREIKYEGFAYKEMNAKLKADIQQLEMGKRTNATVVRCIREYYEDSIDEFIKRV</sequence>
<accession>A0A1V9F155</accession>
<dbReference type="AlphaFoldDB" id="A0A1V9F155"/>